<dbReference type="GO" id="GO:0008897">
    <property type="term" value="F:holo-[acyl-carrier-protein] synthase activity"/>
    <property type="evidence" value="ECO:0007669"/>
    <property type="project" value="InterPro"/>
</dbReference>
<feature type="domain" description="4'-phosphopantetheinyl transferase" evidence="3">
    <location>
        <begin position="109"/>
        <end position="214"/>
    </location>
</feature>
<keyword evidence="5" id="KW-1185">Reference proteome</keyword>
<dbReference type="RefSeq" id="WP_098456021.1">
    <property type="nucleotide sequence ID" value="NZ_PDJG01000001.1"/>
</dbReference>
<dbReference type="Proteomes" id="UP000225548">
    <property type="component" value="Unassembled WGS sequence"/>
</dbReference>
<reference evidence="4 5" key="1">
    <citation type="submission" date="2017-10" db="EMBL/GenBank/DDBJ databases">
        <title>Sequencing the genomes of 1000 actinobacteria strains.</title>
        <authorList>
            <person name="Klenk H.-P."/>
        </authorList>
    </citation>
    <scope>NUCLEOTIDE SEQUENCE [LARGE SCALE GENOMIC DNA]</scope>
    <source>
        <strain evidence="4 5">DSM 18966</strain>
    </source>
</reference>
<dbReference type="PANTHER" id="PTHR12215:SF10">
    <property type="entry name" value="L-AMINOADIPATE-SEMIALDEHYDE DEHYDROGENASE-PHOSPHOPANTETHEINYL TRANSFERASE"/>
    <property type="match status" value="1"/>
</dbReference>
<comment type="caution">
    <text evidence="4">The sequence shown here is derived from an EMBL/GenBank/DDBJ whole genome shotgun (WGS) entry which is preliminary data.</text>
</comment>
<dbReference type="GO" id="GO:0019878">
    <property type="term" value="P:lysine biosynthetic process via aminoadipic acid"/>
    <property type="evidence" value="ECO:0007669"/>
    <property type="project" value="TreeGrafter"/>
</dbReference>
<dbReference type="InterPro" id="IPR037143">
    <property type="entry name" value="4-PPantetheinyl_Trfase_dom_sf"/>
</dbReference>
<proteinExistence type="inferred from homology"/>
<dbReference type="Pfam" id="PF01648">
    <property type="entry name" value="ACPS"/>
    <property type="match status" value="1"/>
</dbReference>
<accession>A0A2A9E8V4</accession>
<dbReference type="InterPro" id="IPR050559">
    <property type="entry name" value="P-Pant_transferase_sf"/>
</dbReference>
<protein>
    <submittedName>
        <fullName evidence="4">4'-phosphopantetheinyl transferase</fullName>
    </submittedName>
</protein>
<dbReference type="Gene3D" id="3.90.470.20">
    <property type="entry name" value="4'-phosphopantetheinyl transferase domain"/>
    <property type="match status" value="2"/>
</dbReference>
<organism evidence="4 5">
    <name type="scientific">Sanguibacter antarcticus</name>
    <dbReference type="NCBI Taxonomy" id="372484"/>
    <lineage>
        <taxon>Bacteria</taxon>
        <taxon>Bacillati</taxon>
        <taxon>Actinomycetota</taxon>
        <taxon>Actinomycetes</taxon>
        <taxon>Micrococcales</taxon>
        <taxon>Sanguibacteraceae</taxon>
        <taxon>Sanguibacter</taxon>
    </lineage>
</organism>
<dbReference type="OrthoDB" id="190168at2"/>
<dbReference type="AlphaFoldDB" id="A0A2A9E8V4"/>
<evidence type="ECO:0000313" key="4">
    <source>
        <dbReference type="EMBL" id="PFG35086.1"/>
    </source>
</evidence>
<dbReference type="GO" id="GO:0000287">
    <property type="term" value="F:magnesium ion binding"/>
    <property type="evidence" value="ECO:0007669"/>
    <property type="project" value="InterPro"/>
</dbReference>
<evidence type="ECO:0000259" key="3">
    <source>
        <dbReference type="Pfam" id="PF01648"/>
    </source>
</evidence>
<comment type="similarity">
    <text evidence="1">Belongs to the P-Pant transferase superfamily. Gsp/Sfp/HetI/AcpT family.</text>
</comment>
<dbReference type="PANTHER" id="PTHR12215">
    <property type="entry name" value="PHOSPHOPANTETHEINE TRANSFERASE"/>
    <property type="match status" value="1"/>
</dbReference>
<evidence type="ECO:0000256" key="2">
    <source>
        <dbReference type="ARBA" id="ARBA00022679"/>
    </source>
</evidence>
<evidence type="ECO:0000256" key="1">
    <source>
        <dbReference type="ARBA" id="ARBA00010990"/>
    </source>
</evidence>
<dbReference type="SUPFAM" id="SSF56214">
    <property type="entry name" value="4'-phosphopantetheinyl transferase"/>
    <property type="match status" value="2"/>
</dbReference>
<sequence>MLTDTDVNVSWGVALDGPDLYAAAQLLDDNEQRRAAAIRNDHTQRRFVSAHAMLRILVGQQIGWDPKDLRFGNAGRYGKPELVYPPIRVHFNIATAGDRVVCAVTESGAVGVDVESHDVIEEADAAGGLEDVLLTAAERDVLTEFPHRAGALARWWVRKEAILKATGEGLTIDPPTLEMSAPDETPELLSWEGRAVPSLWISDLDVGAAYEAAVVVLTPR</sequence>
<keyword evidence="2 4" id="KW-0808">Transferase</keyword>
<dbReference type="InterPro" id="IPR008278">
    <property type="entry name" value="4-PPantetheinyl_Trfase_dom"/>
</dbReference>
<gene>
    <name evidence="4" type="ORF">ATL42_3019</name>
</gene>
<evidence type="ECO:0000313" key="5">
    <source>
        <dbReference type="Proteomes" id="UP000225548"/>
    </source>
</evidence>
<dbReference type="GO" id="GO:0005829">
    <property type="term" value="C:cytosol"/>
    <property type="evidence" value="ECO:0007669"/>
    <property type="project" value="TreeGrafter"/>
</dbReference>
<name>A0A2A9E8V4_9MICO</name>
<dbReference type="EMBL" id="PDJG01000001">
    <property type="protein sequence ID" value="PFG35086.1"/>
    <property type="molecule type" value="Genomic_DNA"/>
</dbReference>